<dbReference type="STRING" id="261392.SAMN02745149_02092"/>
<dbReference type="InterPro" id="IPR029069">
    <property type="entry name" value="HotDog_dom_sf"/>
</dbReference>
<dbReference type="Proteomes" id="UP000190423">
    <property type="component" value="Unassembled WGS sequence"/>
</dbReference>
<dbReference type="CDD" id="cd00586">
    <property type="entry name" value="4HBT"/>
    <property type="match status" value="1"/>
</dbReference>
<reference evidence="3 4" key="1">
    <citation type="submission" date="2017-02" db="EMBL/GenBank/DDBJ databases">
        <authorList>
            <person name="Peterson S.W."/>
        </authorList>
    </citation>
    <scope>NUCLEOTIDE SEQUENCE [LARGE SCALE GENOMIC DNA]</scope>
    <source>
        <strain evidence="3 4">ATCC BAA-908</strain>
    </source>
</reference>
<protein>
    <submittedName>
        <fullName evidence="3">Acyl-CoA thioester hydrolase</fullName>
    </submittedName>
</protein>
<dbReference type="Gene3D" id="3.10.129.10">
    <property type="entry name" value="Hotdog Thioesterase"/>
    <property type="match status" value="1"/>
</dbReference>
<gene>
    <name evidence="3" type="ORF">SAMN02745149_02092</name>
</gene>
<evidence type="ECO:0000256" key="2">
    <source>
        <dbReference type="ARBA" id="ARBA00022801"/>
    </source>
</evidence>
<dbReference type="Pfam" id="PF13279">
    <property type="entry name" value="4HBT_2"/>
    <property type="match status" value="1"/>
</dbReference>
<proteinExistence type="inferred from homology"/>
<dbReference type="NCBIfam" id="TIGR00051">
    <property type="entry name" value="YbgC/FadM family acyl-CoA thioesterase"/>
    <property type="match status" value="1"/>
</dbReference>
<keyword evidence="2 3" id="KW-0378">Hydrolase</keyword>
<evidence type="ECO:0000313" key="3">
    <source>
        <dbReference type="EMBL" id="SJZ70402.1"/>
    </source>
</evidence>
<dbReference type="RefSeq" id="WP_078933975.1">
    <property type="nucleotide sequence ID" value="NZ_FUWG01000017.1"/>
</dbReference>
<dbReference type="GeneID" id="78317363"/>
<dbReference type="PIRSF" id="PIRSF003230">
    <property type="entry name" value="YbgC"/>
    <property type="match status" value="1"/>
</dbReference>
<dbReference type="AlphaFoldDB" id="A0A1T4MTT4"/>
<dbReference type="PANTHER" id="PTHR31793:SF27">
    <property type="entry name" value="NOVEL THIOESTERASE SUPERFAMILY DOMAIN AND SAPOSIN A-TYPE DOMAIN CONTAINING PROTEIN (0610012H03RIK)"/>
    <property type="match status" value="1"/>
</dbReference>
<sequence>MEKVLLEAEMPFKVEFYDVDTMGVVWHGNYIKYMEAVRCVLLDKIGYGYSEMMKEGFAFPVITINLKYVRSLVFGENAVIKAYLLEYKDRLRIKYEVLNSAGMVATKGETVQIAVDWNTKETQFESPELFVQRVEETIGNKAR</sequence>
<dbReference type="GO" id="GO:0047617">
    <property type="term" value="F:fatty acyl-CoA hydrolase activity"/>
    <property type="evidence" value="ECO:0007669"/>
    <property type="project" value="TreeGrafter"/>
</dbReference>
<dbReference type="PANTHER" id="PTHR31793">
    <property type="entry name" value="4-HYDROXYBENZOYL-COA THIOESTERASE FAMILY MEMBER"/>
    <property type="match status" value="1"/>
</dbReference>
<comment type="similarity">
    <text evidence="1">Belongs to the 4-hydroxybenzoyl-CoA thioesterase family.</text>
</comment>
<dbReference type="InterPro" id="IPR050563">
    <property type="entry name" value="4-hydroxybenzoyl-CoA_TE"/>
</dbReference>
<organism evidence="3 4">
    <name type="scientific">Treponema porcinum</name>
    <dbReference type="NCBI Taxonomy" id="261392"/>
    <lineage>
        <taxon>Bacteria</taxon>
        <taxon>Pseudomonadati</taxon>
        <taxon>Spirochaetota</taxon>
        <taxon>Spirochaetia</taxon>
        <taxon>Spirochaetales</taxon>
        <taxon>Treponemataceae</taxon>
        <taxon>Treponema</taxon>
    </lineage>
</organism>
<name>A0A1T4MTT4_TREPO</name>
<evidence type="ECO:0000256" key="1">
    <source>
        <dbReference type="ARBA" id="ARBA00005953"/>
    </source>
</evidence>
<dbReference type="EMBL" id="FUWG01000017">
    <property type="protein sequence ID" value="SJZ70402.1"/>
    <property type="molecule type" value="Genomic_DNA"/>
</dbReference>
<dbReference type="OrthoDB" id="9800856at2"/>
<evidence type="ECO:0000313" key="4">
    <source>
        <dbReference type="Proteomes" id="UP000190423"/>
    </source>
</evidence>
<dbReference type="InterPro" id="IPR006684">
    <property type="entry name" value="YbgC/YbaW"/>
</dbReference>
<keyword evidence="4" id="KW-1185">Reference proteome</keyword>
<accession>A0A1T4MTT4</accession>
<dbReference type="SUPFAM" id="SSF54637">
    <property type="entry name" value="Thioesterase/thiol ester dehydrase-isomerase"/>
    <property type="match status" value="1"/>
</dbReference>